<feature type="domain" description="Multidrug resistance protein MdtA-like barrel-sandwich hybrid" evidence="5">
    <location>
        <begin position="63"/>
        <end position="203"/>
    </location>
</feature>
<dbReference type="Pfam" id="PF25876">
    <property type="entry name" value="HH_MFP_RND"/>
    <property type="match status" value="1"/>
</dbReference>
<evidence type="ECO:0000313" key="9">
    <source>
        <dbReference type="Proteomes" id="UP001207918"/>
    </source>
</evidence>
<name>A0ABT3PRJ8_9BACT</name>
<comment type="subcellular location">
    <subcellularLocation>
        <location evidence="1">Cell envelope</location>
    </subcellularLocation>
</comment>
<keyword evidence="3" id="KW-0175">Coiled coil</keyword>
<dbReference type="PANTHER" id="PTHR30158:SF23">
    <property type="entry name" value="MULTIDRUG RESISTANCE PROTEIN MEXA"/>
    <property type="match status" value="1"/>
</dbReference>
<dbReference type="InterPro" id="IPR058626">
    <property type="entry name" value="MdtA-like_b-barrel"/>
</dbReference>
<dbReference type="RefSeq" id="WP_265767269.1">
    <property type="nucleotide sequence ID" value="NZ_JAGGJA010000013.1"/>
</dbReference>
<dbReference type="Gene3D" id="2.40.420.20">
    <property type="match status" value="1"/>
</dbReference>
<keyword evidence="9" id="KW-1185">Reference proteome</keyword>
<dbReference type="InterPro" id="IPR058627">
    <property type="entry name" value="MdtA-like_C"/>
</dbReference>
<dbReference type="PROSITE" id="PS51257">
    <property type="entry name" value="PROKAR_LIPOPROTEIN"/>
    <property type="match status" value="1"/>
</dbReference>
<dbReference type="InterPro" id="IPR058624">
    <property type="entry name" value="MdtA-like_HH"/>
</dbReference>
<protein>
    <submittedName>
        <fullName evidence="8">Efflux RND transporter periplasmic adaptor subunit</fullName>
    </submittedName>
</protein>
<reference evidence="8 9" key="1">
    <citation type="submission" date="2021-03" db="EMBL/GenBank/DDBJ databases">
        <title>Aliifodinibius sp. nov., a new bacterium isolated from saline soil.</title>
        <authorList>
            <person name="Galisteo C."/>
            <person name="De La Haba R."/>
            <person name="Sanchez-Porro C."/>
            <person name="Ventosa A."/>
        </authorList>
    </citation>
    <scope>NUCLEOTIDE SEQUENCE [LARGE SCALE GENOMIC DNA]</scope>
    <source>
        <strain evidence="8 9">1BSP15-2V2</strain>
    </source>
</reference>
<evidence type="ECO:0000313" key="8">
    <source>
        <dbReference type="EMBL" id="MCW9708485.1"/>
    </source>
</evidence>
<dbReference type="Gene3D" id="2.40.30.170">
    <property type="match status" value="1"/>
</dbReference>
<feature type="domain" description="Multidrug resistance protein MdtA-like alpha-helical hairpin" evidence="4">
    <location>
        <begin position="103"/>
        <end position="172"/>
    </location>
</feature>
<evidence type="ECO:0000259" key="4">
    <source>
        <dbReference type="Pfam" id="PF25876"/>
    </source>
</evidence>
<dbReference type="EMBL" id="JAGGJA010000013">
    <property type="protein sequence ID" value="MCW9708485.1"/>
    <property type="molecule type" value="Genomic_DNA"/>
</dbReference>
<evidence type="ECO:0000256" key="1">
    <source>
        <dbReference type="ARBA" id="ARBA00004196"/>
    </source>
</evidence>
<evidence type="ECO:0000259" key="5">
    <source>
        <dbReference type="Pfam" id="PF25917"/>
    </source>
</evidence>
<comment type="caution">
    <text evidence="8">The sequence shown here is derived from an EMBL/GenBank/DDBJ whole genome shotgun (WGS) entry which is preliminary data.</text>
</comment>
<dbReference type="InterPro" id="IPR058625">
    <property type="entry name" value="MdtA-like_BSH"/>
</dbReference>
<evidence type="ECO:0000259" key="7">
    <source>
        <dbReference type="Pfam" id="PF25967"/>
    </source>
</evidence>
<sequence length="400" mass="43381">MKRNNQNLLLFITSFLLISCGGGGQQGMQPGQQQVQPYPVLNLQPRSIELTSSYPATLEGQQTVEIRPRVQGYIVDMPVDEGEVVSKGQTLFRLNSEEFEQQVRSAKADVEAAKAGVSTAEDEVTRLSSLAEKDIISDYQLQSAKNNLKSQQAALAQAQAALENAQVNLGYTNVKSPTAGVIGKIPYRIGSLVSSTIAQPLTMISNITNIYAYFSMSERELLEMSQSVAASGEGGSKTLQERISEMPKVNLILPDNTTYRQQGTLRLASGLIDQQTGSASFRAVFPNPQEILRSGGSANIQIPVQQTDAIVIPKKSTYEIQNKRFVYTVTDSNTVESTEITTLDLSARQLFVVEDGLSPGISIVTTGLGSLQDGAKIKPQPVNADSLYQSLTIEDQQIAQ</sequence>
<dbReference type="Proteomes" id="UP001207918">
    <property type="component" value="Unassembled WGS sequence"/>
</dbReference>
<dbReference type="Gene3D" id="2.40.50.100">
    <property type="match status" value="1"/>
</dbReference>
<dbReference type="Pfam" id="PF25967">
    <property type="entry name" value="RND-MFP_C"/>
    <property type="match status" value="1"/>
</dbReference>
<dbReference type="Pfam" id="PF25944">
    <property type="entry name" value="Beta-barrel_RND"/>
    <property type="match status" value="1"/>
</dbReference>
<dbReference type="Gene3D" id="1.10.287.470">
    <property type="entry name" value="Helix hairpin bin"/>
    <property type="match status" value="1"/>
</dbReference>
<dbReference type="NCBIfam" id="TIGR01730">
    <property type="entry name" value="RND_mfp"/>
    <property type="match status" value="1"/>
</dbReference>
<evidence type="ECO:0000256" key="3">
    <source>
        <dbReference type="SAM" id="Coils"/>
    </source>
</evidence>
<dbReference type="PANTHER" id="PTHR30158">
    <property type="entry name" value="ACRA/E-RELATED COMPONENT OF DRUG EFFLUX TRANSPORTER"/>
    <property type="match status" value="1"/>
</dbReference>
<feature type="coiled-coil region" evidence="3">
    <location>
        <begin position="96"/>
        <end position="168"/>
    </location>
</feature>
<organism evidence="8 9">
    <name type="scientific">Fodinibius salsisoli</name>
    <dbReference type="NCBI Taxonomy" id="2820877"/>
    <lineage>
        <taxon>Bacteria</taxon>
        <taxon>Pseudomonadati</taxon>
        <taxon>Balneolota</taxon>
        <taxon>Balneolia</taxon>
        <taxon>Balneolales</taxon>
        <taxon>Balneolaceae</taxon>
        <taxon>Fodinibius</taxon>
    </lineage>
</organism>
<evidence type="ECO:0000259" key="6">
    <source>
        <dbReference type="Pfam" id="PF25944"/>
    </source>
</evidence>
<gene>
    <name evidence="8" type="ORF">J6I44_16605</name>
</gene>
<comment type="similarity">
    <text evidence="2">Belongs to the membrane fusion protein (MFP) (TC 8.A.1) family.</text>
</comment>
<dbReference type="Pfam" id="PF25917">
    <property type="entry name" value="BSH_RND"/>
    <property type="match status" value="1"/>
</dbReference>
<dbReference type="InterPro" id="IPR006143">
    <property type="entry name" value="RND_pump_MFP"/>
</dbReference>
<proteinExistence type="inferred from homology"/>
<dbReference type="SUPFAM" id="SSF111369">
    <property type="entry name" value="HlyD-like secretion proteins"/>
    <property type="match status" value="1"/>
</dbReference>
<feature type="domain" description="Multidrug resistance protein MdtA-like beta-barrel" evidence="6">
    <location>
        <begin position="210"/>
        <end position="304"/>
    </location>
</feature>
<feature type="domain" description="Multidrug resistance protein MdtA-like C-terminal permuted SH3" evidence="7">
    <location>
        <begin position="308"/>
        <end position="369"/>
    </location>
</feature>
<accession>A0ABT3PRJ8</accession>
<evidence type="ECO:0000256" key="2">
    <source>
        <dbReference type="ARBA" id="ARBA00009477"/>
    </source>
</evidence>